<dbReference type="Pfam" id="PF00092">
    <property type="entry name" value="VWA"/>
    <property type="match status" value="1"/>
</dbReference>
<evidence type="ECO:0000313" key="4">
    <source>
        <dbReference type="Proteomes" id="UP000007388"/>
    </source>
</evidence>
<geneLocation type="plasmid" evidence="3 4">
    <name>pTTJL1801</name>
</geneLocation>
<reference evidence="3 4" key="1">
    <citation type="journal article" date="2013" name="Genome Announc.">
        <title>Whole Genome Sequencing of Thermus oshimai JL-2 and Thermus thermophilus JL-18, Incomplete Denitrifiers from the United States Great Basin.</title>
        <authorList>
            <person name="Murugapiran S.K."/>
            <person name="Huntemann M."/>
            <person name="Wei C.L."/>
            <person name="Han J."/>
            <person name="Detter J.C."/>
            <person name="Han C.S."/>
            <person name="Erkkila T.H."/>
            <person name="Teshima H."/>
            <person name="Chen A."/>
            <person name="Kyrpides N."/>
            <person name="Mavrommatis K."/>
            <person name="Markowitz V."/>
            <person name="Szeto E."/>
            <person name="Ivanova N."/>
            <person name="Pagani I."/>
            <person name="Lam J."/>
            <person name="McDonald A.I."/>
            <person name="Dodsworth J.A."/>
            <person name="Pati A."/>
            <person name="Goodwin L."/>
            <person name="Peters L."/>
            <person name="Pitluck S."/>
            <person name="Woyke T."/>
            <person name="Hedlund B.P."/>
        </authorList>
    </citation>
    <scope>NUCLEOTIDE SEQUENCE [LARGE SCALE GENOMIC DNA]</scope>
    <source>
        <strain evidence="3 4">JL-18</strain>
        <plasmid evidence="3 4">pTTJL1801</plasmid>
    </source>
</reference>
<dbReference type="KEGG" id="ttl:TtJL18_2087"/>
<dbReference type="RefSeq" id="WP_014630432.1">
    <property type="nucleotide sequence ID" value="NC_017588.1"/>
</dbReference>
<protein>
    <submittedName>
        <fullName evidence="3">Uncharacterized protein containing a von Willebrand factor type A (VWA) domain</fullName>
    </submittedName>
</protein>
<dbReference type="InterPro" id="IPR002035">
    <property type="entry name" value="VWF_A"/>
</dbReference>
<evidence type="ECO:0000256" key="1">
    <source>
        <dbReference type="SAM" id="Coils"/>
    </source>
</evidence>
<keyword evidence="1" id="KW-0175">Coiled coil</keyword>
<dbReference type="PROSITE" id="PS50234">
    <property type="entry name" value="VWFA"/>
    <property type="match status" value="1"/>
</dbReference>
<dbReference type="Proteomes" id="UP000007388">
    <property type="component" value="Plasmid pTTJL1801"/>
</dbReference>
<organism evidence="3 4">
    <name type="scientific">Thermus thermophilus JL-18</name>
    <dbReference type="NCBI Taxonomy" id="798128"/>
    <lineage>
        <taxon>Bacteria</taxon>
        <taxon>Thermotogati</taxon>
        <taxon>Deinococcota</taxon>
        <taxon>Deinococci</taxon>
        <taxon>Thermales</taxon>
        <taxon>Thermaceae</taxon>
        <taxon>Thermus</taxon>
    </lineage>
</organism>
<dbReference type="PATRIC" id="fig|798128.4.peg.2020"/>
<keyword evidence="3" id="KW-0614">Plasmid</keyword>
<dbReference type="SUPFAM" id="SSF53300">
    <property type="entry name" value="vWA-like"/>
    <property type="match status" value="1"/>
</dbReference>
<name>H9ZUC7_THETH</name>
<dbReference type="PANTHER" id="PTHR10338:SF108">
    <property type="entry name" value="INTER-ALPHA-TRYPSIN INHIBITOR HEAVY CHAIN H4-LIKE PROTEIN"/>
    <property type="match status" value="1"/>
</dbReference>
<dbReference type="PANTHER" id="PTHR10338">
    <property type="entry name" value="INTER-ALPHA-TRYPSIN INHIBITOR HEAVY CHAIN FAMILY MEMBER"/>
    <property type="match status" value="1"/>
</dbReference>
<dbReference type="InterPro" id="IPR050934">
    <property type="entry name" value="ITIH"/>
</dbReference>
<proteinExistence type="predicted"/>
<feature type="domain" description="VWFA" evidence="2">
    <location>
        <begin position="43"/>
        <end position="209"/>
    </location>
</feature>
<feature type="coiled-coil region" evidence="1">
    <location>
        <begin position="293"/>
        <end position="320"/>
    </location>
</feature>
<dbReference type="InterPro" id="IPR036465">
    <property type="entry name" value="vWFA_dom_sf"/>
</dbReference>
<sequence length="385" mass="41563">MNRFAKPKQPSELGLRVSRGVVGGKDLLRVELTAPERPPLTPDLALVLDRSGSMAGAKLQEAKAAALALLEAFPERGRVAVVAYNHEVEVGGLDRKAARAYLEALKASGRTALHAGWRQGTLLLGDRTRARFLFLLSDGLANEGLTDLEALAREAREAARAGVYTFTLGFGEGYDRALLARMAREGGGVHRYVAEGELQGALAEELAFLKGPANLGVRVALGGAEVHLAPFAPKEARVLLLPVEEARTLEVEERLPGGAVLYRLPLPGPAPEGSEAWREVELEALLAEGGRLLEREAASAAEAQALAEEAKELALRLQAHPLGESDRALALLTVLEAFRKAMERLAARYEAWASDRVAREGTAYAAHLSFPQRLARLRYRDRTKA</sequence>
<evidence type="ECO:0000259" key="2">
    <source>
        <dbReference type="PROSITE" id="PS50234"/>
    </source>
</evidence>
<dbReference type="Gene3D" id="3.40.50.410">
    <property type="entry name" value="von Willebrand factor, type A domain"/>
    <property type="match status" value="1"/>
</dbReference>
<dbReference type="EMBL" id="CP003253">
    <property type="protein sequence ID" value="AFH39937.1"/>
    <property type="molecule type" value="Genomic_DNA"/>
</dbReference>
<dbReference type="SMART" id="SM00327">
    <property type="entry name" value="VWA"/>
    <property type="match status" value="1"/>
</dbReference>
<dbReference type="HOGENOM" id="CLU_031866_1_1_0"/>
<gene>
    <name evidence="3" type="ORF">TtJL18_2087</name>
</gene>
<dbReference type="AlphaFoldDB" id="H9ZUC7"/>
<evidence type="ECO:0000313" key="3">
    <source>
        <dbReference type="EMBL" id="AFH39937.1"/>
    </source>
</evidence>
<accession>H9ZUC7</accession>